<dbReference type="InterPro" id="IPR011993">
    <property type="entry name" value="PH-like_dom_sf"/>
</dbReference>
<dbReference type="SUPFAM" id="SSF50729">
    <property type="entry name" value="PH domain-like"/>
    <property type="match status" value="1"/>
</dbReference>
<dbReference type="EMBL" id="JALLPJ020000339">
    <property type="protein sequence ID" value="KAL3794961.1"/>
    <property type="molecule type" value="Genomic_DNA"/>
</dbReference>
<dbReference type="PROSITE" id="PS50003">
    <property type="entry name" value="PH_DOMAIN"/>
    <property type="match status" value="1"/>
</dbReference>
<feature type="region of interest" description="Disordered" evidence="2">
    <location>
        <begin position="1"/>
        <end position="23"/>
    </location>
</feature>
<dbReference type="Gene3D" id="2.30.29.30">
    <property type="entry name" value="Pleckstrin-homology domain (PH domain)/Phosphotyrosine-binding domain (PTB)"/>
    <property type="match status" value="1"/>
</dbReference>
<reference evidence="4 5" key="1">
    <citation type="submission" date="2024-10" db="EMBL/GenBank/DDBJ databases">
        <title>Updated reference genomes for cyclostephanoid diatoms.</title>
        <authorList>
            <person name="Roberts W.R."/>
            <person name="Alverson A.J."/>
        </authorList>
    </citation>
    <scope>NUCLEOTIDE SEQUENCE [LARGE SCALE GENOMIC DNA]</scope>
    <source>
        <strain evidence="4 5">AJA010-31</strain>
    </source>
</reference>
<feature type="domain" description="PH" evidence="3">
    <location>
        <begin position="232"/>
        <end position="398"/>
    </location>
</feature>
<comment type="caution">
    <text evidence="4">The sequence shown here is derived from an EMBL/GenBank/DDBJ whole genome shotgun (WGS) entry which is preliminary data.</text>
</comment>
<name>A0ABD3Q5V2_9STRA</name>
<gene>
    <name evidence="4" type="ORF">ACHAWO_003458</name>
</gene>
<proteinExistence type="predicted"/>
<dbReference type="Pfam" id="PF07059">
    <property type="entry name" value="EDR2_C"/>
    <property type="match status" value="1"/>
</dbReference>
<feature type="compositionally biased region" description="Basic and acidic residues" evidence="2">
    <location>
        <begin position="81"/>
        <end position="94"/>
    </location>
</feature>
<dbReference type="InterPro" id="IPR001849">
    <property type="entry name" value="PH_domain"/>
</dbReference>
<feature type="coiled-coil region" evidence="1">
    <location>
        <begin position="297"/>
        <end position="324"/>
    </location>
</feature>
<dbReference type="InterPro" id="IPR009769">
    <property type="entry name" value="EDR2_C"/>
</dbReference>
<evidence type="ECO:0000313" key="4">
    <source>
        <dbReference type="EMBL" id="KAL3794961.1"/>
    </source>
</evidence>
<keyword evidence="5" id="KW-1185">Reference proteome</keyword>
<feature type="region of interest" description="Disordered" evidence="2">
    <location>
        <begin position="56"/>
        <end position="102"/>
    </location>
</feature>
<accession>A0ABD3Q5V2</accession>
<evidence type="ECO:0000259" key="3">
    <source>
        <dbReference type="PROSITE" id="PS50003"/>
    </source>
</evidence>
<dbReference type="AlphaFoldDB" id="A0ABD3Q5V2"/>
<dbReference type="Proteomes" id="UP001530400">
    <property type="component" value="Unassembled WGS sequence"/>
</dbReference>
<evidence type="ECO:0000256" key="1">
    <source>
        <dbReference type="SAM" id="Coils"/>
    </source>
</evidence>
<dbReference type="SMART" id="SM00233">
    <property type="entry name" value="PH"/>
    <property type="match status" value="1"/>
</dbReference>
<evidence type="ECO:0000256" key="2">
    <source>
        <dbReference type="SAM" id="MobiDB-lite"/>
    </source>
</evidence>
<dbReference type="PANTHER" id="PTHR31558">
    <property type="entry name" value="CW14 PROTEIN"/>
    <property type="match status" value="1"/>
</dbReference>
<protein>
    <recommendedName>
        <fullName evidence="3">PH domain-containing protein</fullName>
    </recommendedName>
</protein>
<keyword evidence="1" id="KW-0175">Coiled coil</keyword>
<organism evidence="4 5">
    <name type="scientific">Cyclotella atomus</name>
    <dbReference type="NCBI Taxonomy" id="382360"/>
    <lineage>
        <taxon>Eukaryota</taxon>
        <taxon>Sar</taxon>
        <taxon>Stramenopiles</taxon>
        <taxon>Ochrophyta</taxon>
        <taxon>Bacillariophyta</taxon>
        <taxon>Coscinodiscophyceae</taxon>
        <taxon>Thalassiosirophycidae</taxon>
        <taxon>Stephanodiscales</taxon>
        <taxon>Stephanodiscaceae</taxon>
        <taxon>Cyclotella</taxon>
    </lineage>
</organism>
<dbReference type="PANTHER" id="PTHR31558:SF3">
    <property type="entry name" value="CW14 PROTEIN"/>
    <property type="match status" value="1"/>
</dbReference>
<evidence type="ECO:0000313" key="5">
    <source>
        <dbReference type="Proteomes" id="UP001530400"/>
    </source>
</evidence>
<sequence>MVIDDYEDASSLTSEESHEPYFNTRTGAIVTAREAWAILAQHDERYRAKLEGRKEEEYGIAPAPSNDDVASLGPTQSSIDRALHPDYSPHKEAPRDDEDEETDPDILRAQAMALAAANGQKLTPEQIMLIARPDVQQQKLIEETRKAKKQHSVGISQIGADIKKFIEAEKDKSASQWGSDLGKFIEEQSMKLQGTAVINNAVAEGQTKKKMEGFGSEPIPDETELDEKDKEDVRISAVLWKRRSGLGKHSTIKAWEKRRVQLRGSKIMYYETPEEAEEKDANKVEPDSSTPATPKRQTLFEQAAQNAEQRIQIARDELSRMAQTVGLESLKPTPSDVPRGTIDIVKEKAVIGASIGHSGAPTPFCISIKVKSETKWKFCFESHGMLMEWLTAFNDVVVRSSVDSANEADGQNWAMQEYNINLTGNDAINNRQTDPGSDNVITRTFSRQLTSSESSRPIAIDVECLILSGVQLKIVLALSNLVIFLSRSSVLSIERWWTLIVLFNFGMWQLYISSTRSSDSFGKSAPAKKSVSQLTPTTKVTPNAIAGSSCIKVLSTEDSNVTESGTKLPTWLPITSREMEVRSRGYLTTKKKISSPGELYECIAVDCFQSDNRYSEMAMRVVLPKVEFKDQDTKRWKSPDLFVVSISIPTEAPSIGKRTDDGPGTTVVGYFKMKESTRTILRRITADGYDSSADNTESGVDAQKQITNGVKLWEEDPLIVQYCKTAPTDSNFQARFKLIPQLNIQELGCPSYISKYNGKPVLIKRNGVTGFLNDYPEISAMEFGICLHPFPYLFKQAMAYIKDNYFDKAVAKFGFVIEGRSDDELPEVVLGAMQVCYPSPKYVMSDKDFFGK</sequence>
<feature type="region of interest" description="Disordered" evidence="2">
    <location>
        <begin position="271"/>
        <end position="294"/>
    </location>
</feature>